<dbReference type="SUPFAM" id="SSF52540">
    <property type="entry name" value="P-loop containing nucleoside triphosphate hydrolases"/>
    <property type="match status" value="1"/>
</dbReference>
<proteinExistence type="predicted"/>
<sequence>MYLRYYRLAREPFNITPDPEFLYLSPDHREALAAIVYGVAQRKGVIVIVGEVGVGKTTVLRSYAAGVNREINRVLNLLEARVSVDQLRRFIARELGLEAAADPLEAMRALNGYLLGESARGHHVVLVIDEAQNLPIETLAHLCVLSNLETERGKLLQVVLCGQPELETLLEKSELRQLRQRVAVKAVIRPLPGKERLAYIRHRLRVAAGNDSLFAPDALAYIADRAGGIPRVINILCDNSLVTSFGYGRQRVTLQTAREVLADFQATARRPKWRWLRTLAIGLGLGMVFFGSFFLAEHFLSPEGGTPAAARSVEVARSQAPPIPAAAEPPPAKVAAAQPEEREAGTALRGEGKTVRKGDTLAALVIKQYGFVNRNIIQRVKAKNPWIKDEDLIIEGRKVFFPRLEP</sequence>
<dbReference type="InterPro" id="IPR049945">
    <property type="entry name" value="AAA_22"/>
</dbReference>
<evidence type="ECO:0000313" key="3">
    <source>
        <dbReference type="EMBL" id="MBJ6725345.1"/>
    </source>
</evidence>
<feature type="transmembrane region" description="Helical" evidence="1">
    <location>
        <begin position="275"/>
        <end position="296"/>
    </location>
</feature>
<comment type="caution">
    <text evidence="3">The sequence shown here is derived from an EMBL/GenBank/DDBJ whole genome shotgun (WGS) entry which is preliminary data.</text>
</comment>
<dbReference type="Gene3D" id="3.40.50.300">
    <property type="entry name" value="P-loop containing nucleotide triphosphate hydrolases"/>
    <property type="match status" value="1"/>
</dbReference>
<evidence type="ECO:0000259" key="2">
    <source>
        <dbReference type="SMART" id="SM00382"/>
    </source>
</evidence>
<evidence type="ECO:0000256" key="1">
    <source>
        <dbReference type="SAM" id="Phobius"/>
    </source>
</evidence>
<keyword evidence="4" id="KW-1185">Reference proteome</keyword>
<dbReference type="PANTHER" id="PTHR35894">
    <property type="entry name" value="GENERAL SECRETION PATHWAY PROTEIN A-RELATED"/>
    <property type="match status" value="1"/>
</dbReference>
<dbReference type="PANTHER" id="PTHR35894:SF5">
    <property type="entry name" value="MU-LIKE PROPHAGE FLUMU DNA TRANSPOSITION PROTEIN B"/>
    <property type="match status" value="1"/>
</dbReference>
<accession>A0A8J7JLX2</accession>
<reference evidence="3" key="1">
    <citation type="submission" date="2020-12" db="EMBL/GenBank/DDBJ databases">
        <title>Geomonas sp. Red875, isolated from river sediment.</title>
        <authorList>
            <person name="Xu Z."/>
            <person name="Zhang Z."/>
            <person name="Masuda Y."/>
            <person name="Itoh H."/>
            <person name="Senoo K."/>
        </authorList>
    </citation>
    <scope>NUCLEOTIDE SEQUENCE</scope>
    <source>
        <strain evidence="3">Red875</strain>
    </source>
</reference>
<evidence type="ECO:0000313" key="4">
    <source>
        <dbReference type="Proteomes" id="UP000636888"/>
    </source>
</evidence>
<dbReference type="InterPro" id="IPR027417">
    <property type="entry name" value="P-loop_NTPase"/>
</dbReference>
<name>A0A8J7JLX2_9BACT</name>
<dbReference type="SMART" id="SM00382">
    <property type="entry name" value="AAA"/>
    <property type="match status" value="1"/>
</dbReference>
<organism evidence="3 4">
    <name type="scientific">Geomesophilobacter sediminis</name>
    <dbReference type="NCBI Taxonomy" id="2798584"/>
    <lineage>
        <taxon>Bacteria</taxon>
        <taxon>Pseudomonadati</taxon>
        <taxon>Thermodesulfobacteriota</taxon>
        <taxon>Desulfuromonadia</taxon>
        <taxon>Geobacterales</taxon>
        <taxon>Geobacteraceae</taxon>
        <taxon>Geomesophilobacter</taxon>
    </lineage>
</organism>
<dbReference type="GO" id="GO:0016887">
    <property type="term" value="F:ATP hydrolysis activity"/>
    <property type="evidence" value="ECO:0007669"/>
    <property type="project" value="InterPro"/>
</dbReference>
<dbReference type="InterPro" id="IPR052026">
    <property type="entry name" value="ExeA_AAA_ATPase_DNA-bind"/>
</dbReference>
<dbReference type="InterPro" id="IPR003593">
    <property type="entry name" value="AAA+_ATPase"/>
</dbReference>
<dbReference type="AlphaFoldDB" id="A0A8J7JLX2"/>
<dbReference type="RefSeq" id="WP_199384228.1">
    <property type="nucleotide sequence ID" value="NZ_JAEMHM010000008.1"/>
</dbReference>
<protein>
    <submittedName>
        <fullName evidence="3">AAA family ATPase</fullName>
    </submittedName>
</protein>
<dbReference type="Proteomes" id="UP000636888">
    <property type="component" value="Unassembled WGS sequence"/>
</dbReference>
<keyword evidence="1" id="KW-0472">Membrane</keyword>
<dbReference type="EMBL" id="JAEMHM010000008">
    <property type="protein sequence ID" value="MBJ6725345.1"/>
    <property type="molecule type" value="Genomic_DNA"/>
</dbReference>
<feature type="domain" description="AAA+ ATPase" evidence="2">
    <location>
        <begin position="42"/>
        <end position="234"/>
    </location>
</feature>
<dbReference type="Pfam" id="PF13401">
    <property type="entry name" value="AAA_22"/>
    <property type="match status" value="1"/>
</dbReference>
<keyword evidence="1" id="KW-0812">Transmembrane</keyword>
<gene>
    <name evidence="3" type="ORF">JFN93_11545</name>
</gene>
<keyword evidence="1" id="KW-1133">Transmembrane helix</keyword>